<organism evidence="1 2">
    <name type="scientific">Prochlorococcus marinus str. MIT 9201</name>
    <dbReference type="NCBI Taxonomy" id="93057"/>
    <lineage>
        <taxon>Bacteria</taxon>
        <taxon>Bacillati</taxon>
        <taxon>Cyanobacteriota</taxon>
        <taxon>Cyanophyceae</taxon>
        <taxon>Synechococcales</taxon>
        <taxon>Prochlorococcaceae</taxon>
        <taxon>Prochlorococcus</taxon>
    </lineage>
</organism>
<gene>
    <name evidence="1" type="ORF">EU95_1974</name>
</gene>
<dbReference type="Proteomes" id="UP000030355">
    <property type="component" value="Unassembled WGS sequence"/>
</dbReference>
<dbReference type="STRING" id="93057.EU95_1974"/>
<sequence length="38" mass="4560">MISMTVKRQNWEGPLNGSKLTNFPKNLIFLFYLRNIFK</sequence>
<comment type="caution">
    <text evidence="1">The sequence shown here is derived from an EMBL/GenBank/DDBJ whole genome shotgun (WGS) entry which is preliminary data.</text>
</comment>
<proteinExistence type="predicted"/>
<name>A0A0A1ZZF7_PROMR</name>
<evidence type="ECO:0000313" key="2">
    <source>
        <dbReference type="Proteomes" id="UP000030355"/>
    </source>
</evidence>
<accession>A0A0A1ZZF7</accession>
<reference evidence="2" key="1">
    <citation type="journal article" date="2014" name="Sci. Data">
        <title>Genomes of diverse isolates of the marine cyanobacterium Prochlorococcus.</title>
        <authorList>
            <person name="Biller S."/>
            <person name="Berube P."/>
            <person name="Thompson J."/>
            <person name="Kelly L."/>
            <person name="Roggensack S."/>
            <person name="Awad L."/>
            <person name="Roache-Johnson K."/>
            <person name="Ding H."/>
            <person name="Giovannoni S.J."/>
            <person name="Moore L.R."/>
            <person name="Chisholm S.W."/>
        </authorList>
    </citation>
    <scope>NUCLEOTIDE SEQUENCE [LARGE SCALE GENOMIC DNA]</scope>
    <source>
        <strain evidence="2">MIT 9201</strain>
    </source>
</reference>
<protein>
    <submittedName>
        <fullName evidence="1">Uncharacterized protein</fullName>
    </submittedName>
</protein>
<evidence type="ECO:0000313" key="1">
    <source>
        <dbReference type="EMBL" id="KGF94755.1"/>
    </source>
</evidence>
<dbReference type="EMBL" id="JNAL01000018">
    <property type="protein sequence ID" value="KGF94755.1"/>
    <property type="molecule type" value="Genomic_DNA"/>
</dbReference>
<dbReference type="AlphaFoldDB" id="A0A0A1ZZF7"/>